<dbReference type="InParanoid" id="A0A1Y5SCX5"/>
<dbReference type="Proteomes" id="UP000193200">
    <property type="component" value="Unassembled WGS sequence"/>
</dbReference>
<organism evidence="3 4">
    <name type="scientific">Oceanibacterium hippocampi</name>
    <dbReference type="NCBI Taxonomy" id="745714"/>
    <lineage>
        <taxon>Bacteria</taxon>
        <taxon>Pseudomonadati</taxon>
        <taxon>Pseudomonadota</taxon>
        <taxon>Alphaproteobacteria</taxon>
        <taxon>Sneathiellales</taxon>
        <taxon>Sneathiellaceae</taxon>
        <taxon>Oceanibacterium</taxon>
    </lineage>
</organism>
<feature type="signal peptide" evidence="2">
    <location>
        <begin position="1"/>
        <end position="41"/>
    </location>
</feature>
<feature type="chain" id="PRO_5012193118" evidence="2">
    <location>
        <begin position="42"/>
        <end position="218"/>
    </location>
</feature>
<dbReference type="RefSeq" id="WP_085882757.1">
    <property type="nucleotide sequence ID" value="NZ_FWFR01000001.1"/>
</dbReference>
<gene>
    <name evidence="3" type="ORF">OCH7691_01552</name>
</gene>
<protein>
    <submittedName>
        <fullName evidence="3">Uncharacterized protein</fullName>
    </submittedName>
</protein>
<evidence type="ECO:0000256" key="2">
    <source>
        <dbReference type="SAM" id="SignalP"/>
    </source>
</evidence>
<feature type="region of interest" description="Disordered" evidence="1">
    <location>
        <begin position="139"/>
        <end position="163"/>
    </location>
</feature>
<proteinExistence type="predicted"/>
<evidence type="ECO:0000256" key="1">
    <source>
        <dbReference type="SAM" id="MobiDB-lite"/>
    </source>
</evidence>
<accession>A0A1Y5SCX5</accession>
<sequence length="218" mass="23949">MAPDPAPANRPISRRKRRAITLAAALAVSCALPLPAAPASAEPVTRDGLTFSDELGGFRILSLSGIGSLEDPFVLVEEMTTLGEIALVIRGLASRSQLRPNRFSSITFAGFHLVKVVINRSGREWASYEHELREDLAEPSSYGDGLSFDQPKTGPRPFESDRFQRSHEVTEPADLVRFDSGRVAVGEAATFRYVITDASPLDRFYLLQRPAWPIAARR</sequence>
<dbReference type="OrthoDB" id="7346262at2"/>
<evidence type="ECO:0000313" key="4">
    <source>
        <dbReference type="Proteomes" id="UP000193200"/>
    </source>
</evidence>
<evidence type="ECO:0000313" key="3">
    <source>
        <dbReference type="EMBL" id="SLN37905.1"/>
    </source>
</evidence>
<reference evidence="3 4" key="1">
    <citation type="submission" date="2017-03" db="EMBL/GenBank/DDBJ databases">
        <authorList>
            <person name="Afonso C.L."/>
            <person name="Miller P.J."/>
            <person name="Scott M.A."/>
            <person name="Spackman E."/>
            <person name="Goraichik I."/>
            <person name="Dimitrov K.M."/>
            <person name="Suarez D.L."/>
            <person name="Swayne D.E."/>
        </authorList>
    </citation>
    <scope>NUCLEOTIDE SEQUENCE [LARGE SCALE GENOMIC DNA]</scope>
    <source>
        <strain evidence="3 4">CECT 7691</strain>
    </source>
</reference>
<dbReference type="AlphaFoldDB" id="A0A1Y5SCX5"/>
<name>A0A1Y5SCX5_9PROT</name>
<keyword evidence="2" id="KW-0732">Signal</keyword>
<keyword evidence="4" id="KW-1185">Reference proteome</keyword>
<dbReference type="EMBL" id="FWFR01000001">
    <property type="protein sequence ID" value="SLN37905.1"/>
    <property type="molecule type" value="Genomic_DNA"/>
</dbReference>